<dbReference type="SUPFAM" id="SSF51206">
    <property type="entry name" value="cAMP-binding domain-like"/>
    <property type="match status" value="6"/>
</dbReference>
<dbReference type="PANTHER" id="PTHR10217:SF435">
    <property type="entry name" value="POTASSIUM VOLTAGE-GATED CHANNEL PROTEIN EAG"/>
    <property type="match status" value="1"/>
</dbReference>
<dbReference type="AlphaFoldDB" id="A0AA36MQY0"/>
<dbReference type="CDD" id="cd00038">
    <property type="entry name" value="CAP_ED"/>
    <property type="match status" value="3"/>
</dbReference>
<dbReference type="InterPro" id="IPR050818">
    <property type="entry name" value="KCNH_animal-type"/>
</dbReference>
<feature type="region of interest" description="Disordered" evidence="1">
    <location>
        <begin position="979"/>
        <end position="1002"/>
    </location>
</feature>
<feature type="domain" description="Cyclic nucleotide-binding" evidence="2">
    <location>
        <begin position="30"/>
        <end position="116"/>
    </location>
</feature>
<protein>
    <recommendedName>
        <fullName evidence="2">Cyclic nucleotide-binding domain-containing protein</fullName>
    </recommendedName>
</protein>
<feature type="domain" description="Cyclic nucleotide-binding" evidence="2">
    <location>
        <begin position="352"/>
        <end position="454"/>
    </location>
</feature>
<evidence type="ECO:0000313" key="3">
    <source>
        <dbReference type="EMBL" id="CAJ1376920.1"/>
    </source>
</evidence>
<feature type="compositionally biased region" description="Basic and acidic residues" evidence="1">
    <location>
        <begin position="987"/>
        <end position="998"/>
    </location>
</feature>
<dbReference type="Proteomes" id="UP001178507">
    <property type="component" value="Unassembled WGS sequence"/>
</dbReference>
<dbReference type="GO" id="GO:0005249">
    <property type="term" value="F:voltage-gated potassium channel activity"/>
    <property type="evidence" value="ECO:0007669"/>
    <property type="project" value="TreeGrafter"/>
</dbReference>
<proteinExistence type="predicted"/>
<dbReference type="PANTHER" id="PTHR10217">
    <property type="entry name" value="VOLTAGE AND LIGAND GATED POTASSIUM CHANNEL"/>
    <property type="match status" value="1"/>
</dbReference>
<dbReference type="Gene3D" id="2.60.120.10">
    <property type="entry name" value="Jelly Rolls"/>
    <property type="match status" value="6"/>
</dbReference>
<keyword evidence="4" id="KW-1185">Reference proteome</keyword>
<accession>A0AA36MQY0</accession>
<evidence type="ECO:0000313" key="4">
    <source>
        <dbReference type="Proteomes" id="UP001178507"/>
    </source>
</evidence>
<evidence type="ECO:0000259" key="2">
    <source>
        <dbReference type="PROSITE" id="PS50042"/>
    </source>
</evidence>
<dbReference type="GO" id="GO:0005886">
    <property type="term" value="C:plasma membrane"/>
    <property type="evidence" value="ECO:0007669"/>
    <property type="project" value="TreeGrafter"/>
</dbReference>
<feature type="domain" description="Cyclic nucleotide-binding" evidence="2">
    <location>
        <begin position="801"/>
        <end position="896"/>
    </location>
</feature>
<sequence>MSKSTKDSIQQRVCQPIVNRGLDSLRRIKFFSALKEPCLRMIAAKLQVCFLAPEEVLAREGERVDRVWFMGKGTADAVILGKKVETYFDGAVIGPPLGLLMEHNWDQTVTTTAFSDFMVLTCEDLQSFFSNHESEASRVHAAAFRVQVAQKAKTCKPKPLKGEAHKPQRIERHKPPDAAKKPVDAGVPHFPVAPDQSFAEESEVTQNVIASWLDEIEFFSGFDVFSLERLLALVQRQVYKQGQNILTQGEFADALHVIYAGNADVAVREKVVATLGPKSIVGERSICVLGDNVMPCAATISPATSLVITYSWLRSDLLDLFIQDDRIYEYFKKRFDIQRIKQGESSFRNINIFQKARPEFVHMLESRVSQRILEPEDLLFEQGKPNPDALLLCEGQVSILKDGTAHALVEVSKIDDAVLFGEFNVLGLWRAPKATVRAVSRCVLKVLISEVLQQCFVAFPDESNVFRQLVEKRLRRDASKEVSWTVQKEEKPEEFLDNEFRELPRFYVRQFTKDYDTIVLPRDLSAVKEFSNLPREPLTELAGFMKPRIYLPQQVILQQGEDLSEILVLQWGACSVEVFGADLQPMEGPSIVGGMSSLMTKKVFTTITAEETCFVGAIPKHRFAAVLDKYPDFRRSLLLQTSTSFKRLCDDFQEQMLKTGALRSQLLKMPFLSDACPDFISQLASSLEPRLLLPGQSILRAPDEEPKLYFVFDGHLHVMKNGCLVCALPSRSVSGVLDVFGLDTGDQTQIKTDEICKVGTVVRKGLFGLLEKFPQEREKFEQLLHGLLEDQVSQRLLRHPIFKGMPSQFLKRLGLLFERKLVHPRTTMLQEGESGATMVVINVGKADIIFRGLLVSMLWSGKSFGGAQMMGAQRQYHATLRTKGMCHVLLLSHERFCTLTPPGPKRPWVAALRLRAKSAHQQELKLFRQKYMQHRMLDQTGVTTAAVTSAMYGMLVLQQALKAWHRIVSGETCSEGSCSPIPSRRSSVKEETKVEDRVVPAPPLPPPPTYPLLFSRALRPIRLVCVMPGKKH</sequence>
<feature type="domain" description="Cyclic nucleotide-binding" evidence="2">
    <location>
        <begin position="218"/>
        <end position="300"/>
    </location>
</feature>
<feature type="compositionally biased region" description="Basic and acidic residues" evidence="1">
    <location>
        <begin position="160"/>
        <end position="182"/>
    </location>
</feature>
<reference evidence="3" key="1">
    <citation type="submission" date="2023-08" db="EMBL/GenBank/DDBJ databases">
        <authorList>
            <person name="Chen Y."/>
            <person name="Shah S."/>
            <person name="Dougan E. K."/>
            <person name="Thang M."/>
            <person name="Chan C."/>
        </authorList>
    </citation>
    <scope>NUCLEOTIDE SEQUENCE</scope>
</reference>
<dbReference type="EMBL" id="CAUJNA010000430">
    <property type="protein sequence ID" value="CAJ1376920.1"/>
    <property type="molecule type" value="Genomic_DNA"/>
</dbReference>
<feature type="domain" description="Cyclic nucleotide-binding" evidence="2">
    <location>
        <begin position="529"/>
        <end position="644"/>
    </location>
</feature>
<dbReference type="SMART" id="SM00100">
    <property type="entry name" value="cNMP"/>
    <property type="match status" value="6"/>
</dbReference>
<evidence type="ECO:0000256" key="1">
    <source>
        <dbReference type="SAM" id="MobiDB-lite"/>
    </source>
</evidence>
<feature type="domain" description="Cyclic nucleotide-binding" evidence="2">
    <location>
        <begin position="671"/>
        <end position="770"/>
    </location>
</feature>
<gene>
    <name evidence="3" type="ORF">EVOR1521_LOCUS5859</name>
</gene>
<name>A0AA36MQY0_9DINO</name>
<dbReference type="InterPro" id="IPR014710">
    <property type="entry name" value="RmlC-like_jellyroll"/>
</dbReference>
<dbReference type="InterPro" id="IPR018490">
    <property type="entry name" value="cNMP-bd_dom_sf"/>
</dbReference>
<dbReference type="PROSITE" id="PS50042">
    <property type="entry name" value="CNMP_BINDING_3"/>
    <property type="match status" value="6"/>
</dbReference>
<organism evidence="3 4">
    <name type="scientific">Effrenium voratum</name>
    <dbReference type="NCBI Taxonomy" id="2562239"/>
    <lineage>
        <taxon>Eukaryota</taxon>
        <taxon>Sar</taxon>
        <taxon>Alveolata</taxon>
        <taxon>Dinophyceae</taxon>
        <taxon>Suessiales</taxon>
        <taxon>Symbiodiniaceae</taxon>
        <taxon>Effrenium</taxon>
    </lineage>
</organism>
<dbReference type="GO" id="GO:0042391">
    <property type="term" value="P:regulation of membrane potential"/>
    <property type="evidence" value="ECO:0007669"/>
    <property type="project" value="TreeGrafter"/>
</dbReference>
<dbReference type="InterPro" id="IPR000595">
    <property type="entry name" value="cNMP-bd_dom"/>
</dbReference>
<comment type="caution">
    <text evidence="3">The sequence shown here is derived from an EMBL/GenBank/DDBJ whole genome shotgun (WGS) entry which is preliminary data.</text>
</comment>
<feature type="region of interest" description="Disordered" evidence="1">
    <location>
        <begin position="156"/>
        <end position="182"/>
    </location>
</feature>